<dbReference type="Pfam" id="PF18758">
    <property type="entry name" value="KDZ"/>
    <property type="match status" value="1"/>
</dbReference>
<dbReference type="STRING" id="1314785.A0A165EFG1"/>
<dbReference type="EMBL" id="KV427621">
    <property type="protein sequence ID" value="KZT06944.1"/>
    <property type="molecule type" value="Genomic_DNA"/>
</dbReference>
<organism evidence="1 2">
    <name type="scientific">Laetiporus sulphureus 93-53</name>
    <dbReference type="NCBI Taxonomy" id="1314785"/>
    <lineage>
        <taxon>Eukaryota</taxon>
        <taxon>Fungi</taxon>
        <taxon>Dikarya</taxon>
        <taxon>Basidiomycota</taxon>
        <taxon>Agaricomycotina</taxon>
        <taxon>Agaricomycetes</taxon>
        <taxon>Polyporales</taxon>
        <taxon>Laetiporus</taxon>
    </lineage>
</organism>
<proteinExistence type="predicted"/>
<protein>
    <submittedName>
        <fullName evidence="1">Uncharacterized protein</fullName>
    </submittedName>
</protein>
<keyword evidence="2" id="KW-1185">Reference proteome</keyword>
<dbReference type="AlphaFoldDB" id="A0A165EFG1"/>
<dbReference type="InParanoid" id="A0A165EFG1"/>
<evidence type="ECO:0000313" key="2">
    <source>
        <dbReference type="Proteomes" id="UP000076871"/>
    </source>
</evidence>
<dbReference type="RefSeq" id="XP_040764684.1">
    <property type="nucleotide sequence ID" value="XM_040903364.1"/>
</dbReference>
<dbReference type="OrthoDB" id="2750302at2759"/>
<dbReference type="GeneID" id="63820395"/>
<name>A0A165EFG1_9APHY</name>
<accession>A0A165EFG1</accession>
<reference evidence="1 2" key="1">
    <citation type="journal article" date="2016" name="Mol. Biol. Evol.">
        <title>Comparative Genomics of Early-Diverging Mushroom-Forming Fungi Provides Insights into the Origins of Lignocellulose Decay Capabilities.</title>
        <authorList>
            <person name="Nagy L.G."/>
            <person name="Riley R."/>
            <person name="Tritt A."/>
            <person name="Adam C."/>
            <person name="Daum C."/>
            <person name="Floudas D."/>
            <person name="Sun H."/>
            <person name="Yadav J.S."/>
            <person name="Pangilinan J."/>
            <person name="Larsson K.H."/>
            <person name="Matsuura K."/>
            <person name="Barry K."/>
            <person name="Labutti K."/>
            <person name="Kuo R."/>
            <person name="Ohm R.A."/>
            <person name="Bhattacharya S.S."/>
            <person name="Shirouzu T."/>
            <person name="Yoshinaga Y."/>
            <person name="Martin F.M."/>
            <person name="Grigoriev I.V."/>
            <person name="Hibbett D.S."/>
        </authorList>
    </citation>
    <scope>NUCLEOTIDE SEQUENCE [LARGE SCALE GENOMIC DNA]</scope>
    <source>
        <strain evidence="1 2">93-53</strain>
    </source>
</reference>
<dbReference type="Proteomes" id="UP000076871">
    <property type="component" value="Unassembled WGS sequence"/>
</dbReference>
<feature type="non-terminal residue" evidence="1">
    <location>
        <position position="1"/>
    </location>
</feature>
<dbReference type="InterPro" id="IPR040521">
    <property type="entry name" value="KDZ"/>
</dbReference>
<sequence length="58" mass="6956">YSLNYLRKVRWTYSEGIESSWSHMNPIALSAQEMELAMRQEVLDDHWSAWNWGKIINL</sequence>
<feature type="non-terminal residue" evidence="1">
    <location>
        <position position="58"/>
    </location>
</feature>
<gene>
    <name evidence="1" type="ORF">LAESUDRAFT_628534</name>
</gene>
<evidence type="ECO:0000313" key="1">
    <source>
        <dbReference type="EMBL" id="KZT06944.1"/>
    </source>
</evidence>